<dbReference type="WBParaSite" id="RSKR_0000665600.1">
    <property type="protein sequence ID" value="RSKR_0000665600.1"/>
    <property type="gene ID" value="RSKR_0000665600"/>
</dbReference>
<reference evidence="2" key="1">
    <citation type="submission" date="2016-11" db="UniProtKB">
        <authorList>
            <consortium name="WormBaseParasite"/>
        </authorList>
    </citation>
    <scope>IDENTIFICATION</scope>
    <source>
        <strain evidence="2">KR3021</strain>
    </source>
</reference>
<proteinExistence type="predicted"/>
<evidence type="ECO:0000313" key="2">
    <source>
        <dbReference type="WBParaSite" id="RSKR_0000665600.1"/>
    </source>
</evidence>
<accession>A0AC35U162</accession>
<organism evidence="1 2">
    <name type="scientific">Rhabditophanes sp. KR3021</name>
    <dbReference type="NCBI Taxonomy" id="114890"/>
    <lineage>
        <taxon>Eukaryota</taxon>
        <taxon>Metazoa</taxon>
        <taxon>Ecdysozoa</taxon>
        <taxon>Nematoda</taxon>
        <taxon>Chromadorea</taxon>
        <taxon>Rhabditida</taxon>
        <taxon>Tylenchina</taxon>
        <taxon>Panagrolaimomorpha</taxon>
        <taxon>Strongyloidoidea</taxon>
        <taxon>Alloionematidae</taxon>
        <taxon>Rhabditophanes</taxon>
    </lineage>
</organism>
<name>A0AC35U162_9BILA</name>
<sequence>MGNFYHKPQKQGDSPFTRSGLPPPQLVKKSGSDLPNHKIHDPMSLELHMADERVRSAGLTPAEREWRKKWVHDQHLHPDEPIHVEAVTRQLNPVRVLYRLPLDTLYRRFLAPTMGVYNGTAVRAFAPKFLMALLTLEVAYYYWKYEAKDWSRLRGIETTAIRSPLEKKVEMEQNHPGLLEAGLSDPAKYRYLSPSFDKRTALLNVQEPTRPW</sequence>
<evidence type="ECO:0000313" key="1">
    <source>
        <dbReference type="Proteomes" id="UP000095286"/>
    </source>
</evidence>
<dbReference type="Proteomes" id="UP000095286">
    <property type="component" value="Unplaced"/>
</dbReference>
<protein>
    <submittedName>
        <fullName evidence="2">NADH dehydrogenase [ubiquinone] 1 beta subcomplex subunit 6</fullName>
    </submittedName>
</protein>